<accession>A0A2N9FP50</accession>
<feature type="chain" id="PRO_5014899457" description="Aminotransferase-like plant mobile domain-containing protein" evidence="1">
    <location>
        <begin position="22"/>
        <end position="98"/>
    </location>
</feature>
<evidence type="ECO:0008006" key="3">
    <source>
        <dbReference type="Google" id="ProtNLM"/>
    </source>
</evidence>
<sequence>MRTSLMLYGVALMLGVSGLSPQESSRRCPRLRLTFSSWPRDLVEIWAVTTWAIWYARNKFVHEQYLPLPQDTLDMAVRLLNDFQRVTAVQRLNPPSAT</sequence>
<organism evidence="2">
    <name type="scientific">Fagus sylvatica</name>
    <name type="common">Beechnut</name>
    <dbReference type="NCBI Taxonomy" id="28930"/>
    <lineage>
        <taxon>Eukaryota</taxon>
        <taxon>Viridiplantae</taxon>
        <taxon>Streptophyta</taxon>
        <taxon>Embryophyta</taxon>
        <taxon>Tracheophyta</taxon>
        <taxon>Spermatophyta</taxon>
        <taxon>Magnoliopsida</taxon>
        <taxon>eudicotyledons</taxon>
        <taxon>Gunneridae</taxon>
        <taxon>Pentapetalae</taxon>
        <taxon>rosids</taxon>
        <taxon>fabids</taxon>
        <taxon>Fagales</taxon>
        <taxon>Fagaceae</taxon>
        <taxon>Fagus</taxon>
    </lineage>
</organism>
<evidence type="ECO:0000256" key="1">
    <source>
        <dbReference type="SAM" id="SignalP"/>
    </source>
</evidence>
<gene>
    <name evidence="2" type="ORF">FSB_LOCUS20398</name>
</gene>
<evidence type="ECO:0000313" key="2">
    <source>
        <dbReference type="EMBL" id="SPC92516.1"/>
    </source>
</evidence>
<keyword evidence="1" id="KW-0732">Signal</keyword>
<protein>
    <recommendedName>
        <fullName evidence="3">Aminotransferase-like plant mobile domain-containing protein</fullName>
    </recommendedName>
</protein>
<dbReference type="EMBL" id="OIVN01001313">
    <property type="protein sequence ID" value="SPC92516.1"/>
    <property type="molecule type" value="Genomic_DNA"/>
</dbReference>
<proteinExistence type="predicted"/>
<dbReference type="AlphaFoldDB" id="A0A2N9FP50"/>
<feature type="signal peptide" evidence="1">
    <location>
        <begin position="1"/>
        <end position="21"/>
    </location>
</feature>
<name>A0A2N9FP50_FAGSY</name>
<reference evidence="2" key="1">
    <citation type="submission" date="2018-02" db="EMBL/GenBank/DDBJ databases">
        <authorList>
            <person name="Cohen D.B."/>
            <person name="Kent A.D."/>
        </authorList>
    </citation>
    <scope>NUCLEOTIDE SEQUENCE</scope>
</reference>